<accession>A0A1M6UPW0</accession>
<evidence type="ECO:0000313" key="2">
    <source>
        <dbReference type="Proteomes" id="UP000184120"/>
    </source>
</evidence>
<sequence length="30" mass="3300">MHLRKLTIVMMQDGNFYEDFVAGAIGSLAA</sequence>
<dbReference type="Proteomes" id="UP000184120">
    <property type="component" value="Unassembled WGS sequence"/>
</dbReference>
<dbReference type="AlphaFoldDB" id="A0A1M6UPW0"/>
<organism evidence="1 2">
    <name type="scientific">Chishuiella changwenlii</name>
    <dbReference type="NCBI Taxonomy" id="1434701"/>
    <lineage>
        <taxon>Bacteria</taxon>
        <taxon>Pseudomonadati</taxon>
        <taxon>Bacteroidota</taxon>
        <taxon>Flavobacteriia</taxon>
        <taxon>Flavobacteriales</taxon>
        <taxon>Weeksellaceae</taxon>
        <taxon>Chishuiella</taxon>
    </lineage>
</organism>
<reference evidence="2" key="1">
    <citation type="submission" date="2016-11" db="EMBL/GenBank/DDBJ databases">
        <authorList>
            <person name="Varghese N."/>
            <person name="Submissions S."/>
        </authorList>
    </citation>
    <scope>NUCLEOTIDE SEQUENCE [LARGE SCALE GENOMIC DNA]</scope>
    <source>
        <strain evidence="2">DSM 27989</strain>
    </source>
</reference>
<gene>
    <name evidence="1" type="ORF">SAMN05443634_1039</name>
</gene>
<dbReference type="STRING" id="1434701.SAMN05443634_1039"/>
<dbReference type="EMBL" id="FRBH01000003">
    <property type="protein sequence ID" value="SHK71224.1"/>
    <property type="molecule type" value="Genomic_DNA"/>
</dbReference>
<name>A0A1M6UPW0_9FLAO</name>
<proteinExistence type="predicted"/>
<evidence type="ECO:0000313" key="1">
    <source>
        <dbReference type="EMBL" id="SHK71224.1"/>
    </source>
</evidence>
<protein>
    <submittedName>
        <fullName evidence="1">Uncharacterized protein</fullName>
    </submittedName>
</protein>